<keyword evidence="4" id="KW-1185">Reference proteome</keyword>
<reference evidence="3 4" key="1">
    <citation type="submission" date="2019-02" db="EMBL/GenBank/DDBJ databases">
        <title>Deep-cultivation of Planctomycetes and their phenomic and genomic characterization uncovers novel biology.</title>
        <authorList>
            <person name="Wiegand S."/>
            <person name="Jogler M."/>
            <person name="Boedeker C."/>
            <person name="Pinto D."/>
            <person name="Vollmers J."/>
            <person name="Rivas-Marin E."/>
            <person name="Kohn T."/>
            <person name="Peeters S.H."/>
            <person name="Heuer A."/>
            <person name="Rast P."/>
            <person name="Oberbeckmann S."/>
            <person name="Bunk B."/>
            <person name="Jeske O."/>
            <person name="Meyerdierks A."/>
            <person name="Storesund J.E."/>
            <person name="Kallscheuer N."/>
            <person name="Luecker S."/>
            <person name="Lage O.M."/>
            <person name="Pohl T."/>
            <person name="Merkel B.J."/>
            <person name="Hornburger P."/>
            <person name="Mueller R.-W."/>
            <person name="Bruemmer F."/>
            <person name="Labrenz M."/>
            <person name="Spormann A.M."/>
            <person name="Op den Camp H."/>
            <person name="Overmann J."/>
            <person name="Amann R."/>
            <person name="Jetten M.S.M."/>
            <person name="Mascher T."/>
            <person name="Medema M.H."/>
            <person name="Devos D.P."/>
            <person name="Kaster A.-K."/>
            <person name="Ovreas L."/>
            <person name="Rohde M."/>
            <person name="Galperin M.Y."/>
            <person name="Jogler C."/>
        </authorList>
    </citation>
    <scope>NUCLEOTIDE SEQUENCE [LARGE SCALE GENOMIC DNA]</scope>
    <source>
        <strain evidence="3 4">I41</strain>
    </source>
</reference>
<dbReference type="OrthoDB" id="286113at2"/>
<keyword evidence="1" id="KW-0472">Membrane</keyword>
<keyword evidence="1" id="KW-0812">Transmembrane</keyword>
<dbReference type="RefSeq" id="WP_145431121.1">
    <property type="nucleotide sequence ID" value="NZ_CP036339.1"/>
</dbReference>
<dbReference type="AlphaFoldDB" id="A0A517TTG0"/>
<evidence type="ECO:0000256" key="1">
    <source>
        <dbReference type="SAM" id="Phobius"/>
    </source>
</evidence>
<organism evidence="3 4">
    <name type="scientific">Lacipirellula limnantheis</name>
    <dbReference type="NCBI Taxonomy" id="2528024"/>
    <lineage>
        <taxon>Bacteria</taxon>
        <taxon>Pseudomonadati</taxon>
        <taxon>Planctomycetota</taxon>
        <taxon>Planctomycetia</taxon>
        <taxon>Pirellulales</taxon>
        <taxon>Lacipirellulaceae</taxon>
        <taxon>Lacipirellula</taxon>
    </lineage>
</organism>
<gene>
    <name evidence="3" type="ORF">I41_08310</name>
</gene>
<keyword evidence="1" id="KW-1133">Transmembrane helix</keyword>
<feature type="domain" description="Knr4/Smi1-like" evidence="2">
    <location>
        <begin position="2"/>
        <end position="104"/>
    </location>
</feature>
<dbReference type="EMBL" id="CP036339">
    <property type="protein sequence ID" value="QDT71671.1"/>
    <property type="molecule type" value="Genomic_DNA"/>
</dbReference>
<evidence type="ECO:0000313" key="3">
    <source>
        <dbReference type="EMBL" id="QDT71671.1"/>
    </source>
</evidence>
<sequence length="180" mass="20388">MNESDVKRIEDAFNLTLPSDYRHLLIHFPVRFSKGTTEQPLWDNADALISRNRELRNERKSLGVQYLPVPDHYFLIGEDGGGWQFLIDLHEHPTIVYIMEFERVGQIGPAATDDGKPQSINDWLHSHLLELKNDGVDINSETAPAYNMSWGCILGTLGFCIVMAITIALMIAGFQWLAGY</sequence>
<evidence type="ECO:0000259" key="2">
    <source>
        <dbReference type="Pfam" id="PF09346"/>
    </source>
</evidence>
<dbReference type="InterPro" id="IPR018958">
    <property type="entry name" value="Knr4/Smi1-like_dom"/>
</dbReference>
<dbReference type="SUPFAM" id="SSF160631">
    <property type="entry name" value="SMI1/KNR4-like"/>
    <property type="match status" value="1"/>
</dbReference>
<name>A0A517TTG0_9BACT</name>
<dbReference type="KEGG" id="llh:I41_08310"/>
<proteinExistence type="predicted"/>
<evidence type="ECO:0000313" key="4">
    <source>
        <dbReference type="Proteomes" id="UP000317909"/>
    </source>
</evidence>
<dbReference type="InterPro" id="IPR037883">
    <property type="entry name" value="Knr4/Smi1-like_sf"/>
</dbReference>
<dbReference type="Proteomes" id="UP000317909">
    <property type="component" value="Chromosome"/>
</dbReference>
<protein>
    <submittedName>
        <fullName evidence="3">SMI1 / KNR4 family protein</fullName>
    </submittedName>
</protein>
<dbReference type="Pfam" id="PF09346">
    <property type="entry name" value="SMI1_KNR4"/>
    <property type="match status" value="1"/>
</dbReference>
<accession>A0A517TTG0</accession>
<dbReference type="Gene3D" id="3.40.1580.10">
    <property type="entry name" value="SMI1/KNR4-like"/>
    <property type="match status" value="1"/>
</dbReference>
<feature type="transmembrane region" description="Helical" evidence="1">
    <location>
        <begin position="152"/>
        <end position="178"/>
    </location>
</feature>